<gene>
    <name evidence="1" type="ORF">FAZ69_06775</name>
</gene>
<proteinExistence type="predicted"/>
<protein>
    <recommendedName>
        <fullName evidence="3">PAAR domain-containing protein</fullName>
    </recommendedName>
</protein>
<evidence type="ECO:0000313" key="1">
    <source>
        <dbReference type="EMBL" id="TKC91066.1"/>
    </source>
</evidence>
<dbReference type="AlphaFoldDB" id="A0A4U1IBW2"/>
<name>A0A4U1IBW2_9BURK</name>
<dbReference type="OrthoDB" id="8594232at2"/>
<comment type="caution">
    <text evidence="1">The sequence shown here is derived from an EMBL/GenBank/DDBJ whole genome shotgun (WGS) entry which is preliminary data.</text>
</comment>
<dbReference type="EMBL" id="SWJE01000003">
    <property type="protein sequence ID" value="TKC91066.1"/>
    <property type="molecule type" value="Genomic_DNA"/>
</dbReference>
<sequence length="204" mass="21592">MTIYYAAVDGDPLTGNDGSYVIAKPRNRTIADESGKLREGALIGDFAFCATCGATGEIAYGVILAPGRRPKHRGVDWALGGDIVLCKCATPPSIYPVHGKRCKIFDSPPETRSPLGRASTNSLAALNATHWIGFTLSESASYEGMSCVAHFTDGSSERGVIDARNNVRFTRANDSACKRIEIVANYSSTDGTAVSEALLSAIAQ</sequence>
<dbReference type="Proteomes" id="UP000305539">
    <property type="component" value="Unassembled WGS sequence"/>
</dbReference>
<accession>A0A4U1IBW2</accession>
<evidence type="ECO:0008006" key="3">
    <source>
        <dbReference type="Google" id="ProtNLM"/>
    </source>
</evidence>
<evidence type="ECO:0000313" key="2">
    <source>
        <dbReference type="Proteomes" id="UP000305539"/>
    </source>
</evidence>
<keyword evidence="2" id="KW-1185">Reference proteome</keyword>
<organism evidence="1 2">
    <name type="scientific">Trinickia terrae</name>
    <dbReference type="NCBI Taxonomy" id="2571161"/>
    <lineage>
        <taxon>Bacteria</taxon>
        <taxon>Pseudomonadati</taxon>
        <taxon>Pseudomonadota</taxon>
        <taxon>Betaproteobacteria</taxon>
        <taxon>Burkholderiales</taxon>
        <taxon>Burkholderiaceae</taxon>
        <taxon>Trinickia</taxon>
    </lineage>
</organism>
<dbReference type="RefSeq" id="WP_136893181.1">
    <property type="nucleotide sequence ID" value="NZ_SWJE01000003.1"/>
</dbReference>
<reference evidence="1 2" key="1">
    <citation type="submission" date="2019-04" db="EMBL/GenBank/DDBJ databases">
        <title>Trinickia sp. 7GSK02, isolated from subtropical forest soil.</title>
        <authorList>
            <person name="Gao Z.-H."/>
            <person name="Qiu L.-H."/>
        </authorList>
    </citation>
    <scope>NUCLEOTIDE SEQUENCE [LARGE SCALE GENOMIC DNA]</scope>
    <source>
        <strain evidence="1 2">7GSK02</strain>
    </source>
</reference>